<dbReference type="EMBL" id="SKBU01000016">
    <property type="protein sequence ID" value="TCJ16413.1"/>
    <property type="molecule type" value="Genomic_DNA"/>
</dbReference>
<sequence>MRFSLLNRAANDLDARLDRRLLRHRRFTRGFARYGWVTFVALALVITLVASFTKVGRSQQILYVSEGGDVVMLDPDSGASSVIYEAGDGAYATGLTRTGGSRNLAFTVLKESGGTLRGDIYTVDMNREARARITNAAPGEVFASPDFSFGTGGVSATHYSRTAPPNTFTVQSIGYGGIFLEPNLPGRPALLGPVWISENALFSWSAGESGRMVLKAYNFAERRQATVYETRNEVGYPAYHRDSNALVFAERPRGAPLAESRLRLLVGTDFLPISGIEEGTGVYDPSPPTPALDGEMAVIWTDGEEWGIGLLDPETREFRRTDVRVPAGSRNPQISRNGDYVATTGPDGTRLLIQELATGREVARVEGLQRLGTTMNKMKEHGLRVPPEAEWFTQANFGWRALRDGQVEP</sequence>
<name>A0A4R1BGT6_9ACTN</name>
<dbReference type="OrthoDB" id="5243116at2"/>
<dbReference type="AlphaFoldDB" id="A0A4R1BGT6"/>
<dbReference type="RefSeq" id="WP_132691421.1">
    <property type="nucleotide sequence ID" value="NZ_SKBU01000016.1"/>
</dbReference>
<evidence type="ECO:0000313" key="2">
    <source>
        <dbReference type="EMBL" id="TCJ16413.1"/>
    </source>
</evidence>
<evidence type="ECO:0000313" key="3">
    <source>
        <dbReference type="Proteomes" id="UP000295244"/>
    </source>
</evidence>
<comment type="caution">
    <text evidence="2">The sequence shown here is derived from an EMBL/GenBank/DDBJ whole genome shotgun (WGS) entry which is preliminary data.</text>
</comment>
<feature type="transmembrane region" description="Helical" evidence="1">
    <location>
        <begin position="31"/>
        <end position="52"/>
    </location>
</feature>
<accession>A0A4R1BGT6</accession>
<reference evidence="2 3" key="1">
    <citation type="submission" date="2019-03" db="EMBL/GenBank/DDBJ databases">
        <title>Whole genome sequence of a novel Rubrobacter taiwanensis strain, isolated from Yellowstone National Park.</title>
        <authorList>
            <person name="Freed S."/>
            <person name="Ramaley R.F."/>
            <person name="Kyndt J.A."/>
        </authorList>
    </citation>
    <scope>NUCLEOTIDE SEQUENCE [LARGE SCALE GENOMIC DNA]</scope>
    <source>
        <strain evidence="2 3">Yellowstone</strain>
    </source>
</reference>
<gene>
    <name evidence="2" type="ORF">E0L93_09810</name>
</gene>
<protein>
    <recommendedName>
        <fullName evidence="4">WD40 repeat domain-containing protein</fullName>
    </recommendedName>
</protein>
<keyword evidence="1" id="KW-0472">Membrane</keyword>
<organism evidence="2 3">
    <name type="scientific">Rubrobacter taiwanensis</name>
    <dbReference type="NCBI Taxonomy" id="185139"/>
    <lineage>
        <taxon>Bacteria</taxon>
        <taxon>Bacillati</taxon>
        <taxon>Actinomycetota</taxon>
        <taxon>Rubrobacteria</taxon>
        <taxon>Rubrobacterales</taxon>
        <taxon>Rubrobacteraceae</taxon>
        <taxon>Rubrobacter</taxon>
    </lineage>
</organism>
<dbReference type="Proteomes" id="UP000295244">
    <property type="component" value="Unassembled WGS sequence"/>
</dbReference>
<keyword evidence="1" id="KW-1133">Transmembrane helix</keyword>
<dbReference type="SUPFAM" id="SSF82171">
    <property type="entry name" value="DPP6 N-terminal domain-like"/>
    <property type="match status" value="1"/>
</dbReference>
<proteinExistence type="predicted"/>
<evidence type="ECO:0000256" key="1">
    <source>
        <dbReference type="SAM" id="Phobius"/>
    </source>
</evidence>
<keyword evidence="3" id="KW-1185">Reference proteome</keyword>
<evidence type="ECO:0008006" key="4">
    <source>
        <dbReference type="Google" id="ProtNLM"/>
    </source>
</evidence>
<keyword evidence="1" id="KW-0812">Transmembrane</keyword>